<reference evidence="3" key="1">
    <citation type="submission" date="2017-10" db="EMBL/GenBank/DDBJ databases">
        <authorList>
            <person name="Colston S.M."/>
            <person name="Graf J."/>
        </authorList>
    </citation>
    <scope>NUCLEOTIDE SEQUENCE</scope>
    <source>
        <strain evidence="3">BAQ071013-135</strain>
    </source>
</reference>
<dbReference type="Pfam" id="PF08804">
    <property type="entry name" value="gp32"/>
    <property type="match status" value="1"/>
</dbReference>
<protein>
    <recommendedName>
        <fullName evidence="2">Bacteriophage T4 Gp32 single-stranded DNA-binding domain-containing protein</fullName>
    </recommendedName>
</protein>
<reference evidence="3" key="2">
    <citation type="journal article" date="2019" name="PLoS ONE">
        <title>Identification and characterization of putative Aeromonas spp. T3SS effectors.</title>
        <authorList>
            <person name="Rangel L.T."/>
            <person name="Marden J."/>
            <person name="Colston S."/>
            <person name="Setubal J.C."/>
            <person name="Graf J."/>
            <person name="Gogarten J.P."/>
        </authorList>
    </citation>
    <scope>NUCLEOTIDE SEQUENCE</scope>
    <source>
        <strain evidence="3">BAQ071013-135</strain>
    </source>
</reference>
<dbReference type="AlphaFoldDB" id="A0AAX2UPH7"/>
<evidence type="ECO:0000259" key="2">
    <source>
        <dbReference type="Pfam" id="PF08804"/>
    </source>
</evidence>
<accession>A0AAX2UPH7</accession>
<evidence type="ECO:0000313" key="4">
    <source>
        <dbReference type="Proteomes" id="UP000796104"/>
    </source>
</evidence>
<feature type="domain" description="Bacteriophage T4 Gp32 single-stranded DNA-binding" evidence="2">
    <location>
        <begin position="45"/>
        <end position="221"/>
    </location>
</feature>
<evidence type="ECO:0000313" key="3">
    <source>
        <dbReference type="EMBL" id="TND51852.1"/>
    </source>
</evidence>
<dbReference type="InterPro" id="IPR044947">
    <property type="entry name" value="Phage_T4_Gp32_ssDNA-bd_sf"/>
</dbReference>
<dbReference type="RefSeq" id="WP_139495301.1">
    <property type="nucleotide sequence ID" value="NZ_CAWORL010000019.1"/>
</dbReference>
<name>A0AAX2UPH7_AERVE</name>
<dbReference type="EMBL" id="PDXJ01000026">
    <property type="protein sequence ID" value="TND51852.1"/>
    <property type="molecule type" value="Genomic_DNA"/>
</dbReference>
<dbReference type="Proteomes" id="UP000796104">
    <property type="component" value="Unassembled WGS sequence"/>
</dbReference>
<gene>
    <name evidence="3" type="ORF">CF123_18460</name>
</gene>
<dbReference type="Gene3D" id="3.90.198.10">
    <property type="entry name" value="Replication Fork Single-Stranded Dna Binding Protein"/>
    <property type="match status" value="1"/>
</dbReference>
<feature type="compositionally biased region" description="Low complexity" evidence="1">
    <location>
        <begin position="308"/>
        <end position="320"/>
    </location>
</feature>
<organism evidence="3 4">
    <name type="scientific">Aeromonas veronii</name>
    <dbReference type="NCBI Taxonomy" id="654"/>
    <lineage>
        <taxon>Bacteria</taxon>
        <taxon>Pseudomonadati</taxon>
        <taxon>Pseudomonadota</taxon>
        <taxon>Gammaproteobacteria</taxon>
        <taxon>Aeromonadales</taxon>
        <taxon>Aeromonadaceae</taxon>
        <taxon>Aeromonas</taxon>
    </lineage>
</organism>
<dbReference type="GO" id="GO:0003697">
    <property type="term" value="F:single-stranded DNA binding"/>
    <property type="evidence" value="ECO:0007669"/>
    <property type="project" value="InterPro"/>
</dbReference>
<feature type="region of interest" description="Disordered" evidence="1">
    <location>
        <begin position="301"/>
        <end position="321"/>
    </location>
</feature>
<comment type="caution">
    <text evidence="3">The sequence shown here is derived from an EMBL/GenBank/DDBJ whole genome shotgun (WGS) entry which is preliminary data.</text>
</comment>
<proteinExistence type="predicted"/>
<sequence length="333" mass="35396">MSTAVSTGLSTSLRDRILAKKKDIKAKSGLRADVLKIPVGKHKFRILPAHPELGAEADFWADFGQHYIKDLEDKTKAVYVCTDKTFGRPCGVCQALEAAGRGVTDDQELKAITDSQCKRAEILVNVLHLNSSDKAGIPQILQMTPTTFAKVLDLVDEYGDITSLTEGTDLIITREGVGLNTEYSVQPARTSAKVDPSVLNGMVNLQEFIKQESEEGARKAISQVNAIVGIIEPADFAPRAIERKPAAKALAAATIDMDVAPAKSAVTLDEDDVPFTPSAPKSAALSDTELDELMSIDEELAATGTDGAAAPSKTSSSASVDDLDALLGELDSI</sequence>
<dbReference type="InterPro" id="IPR012339">
    <property type="entry name" value="Phage_T4_Gp32_ssDNA-bd"/>
</dbReference>
<evidence type="ECO:0000256" key="1">
    <source>
        <dbReference type="SAM" id="MobiDB-lite"/>
    </source>
</evidence>